<proteinExistence type="predicted"/>
<comment type="caution">
    <text evidence="1">The sequence shown here is derived from an EMBL/GenBank/DDBJ whole genome shotgun (WGS) entry which is preliminary data.</text>
</comment>
<keyword evidence="2" id="KW-1185">Reference proteome</keyword>
<organism evidence="1 2">
    <name type="scientific">Mucor flavus</name>
    <dbReference type="NCBI Taxonomy" id="439312"/>
    <lineage>
        <taxon>Eukaryota</taxon>
        <taxon>Fungi</taxon>
        <taxon>Fungi incertae sedis</taxon>
        <taxon>Mucoromycota</taxon>
        <taxon>Mucoromycotina</taxon>
        <taxon>Mucoromycetes</taxon>
        <taxon>Mucorales</taxon>
        <taxon>Mucorineae</taxon>
        <taxon>Mucoraceae</taxon>
        <taxon>Mucor</taxon>
    </lineage>
</organism>
<dbReference type="Proteomes" id="UP001473302">
    <property type="component" value="Unassembled WGS sequence"/>
</dbReference>
<sequence length="285" mass="32425">MNSIKDLINKITTAFLDIGTLKDNDIETREIIAQCHEVYKTLYYQTRDISQEYSKADERLDRIQLELSIANSKEVLNISIIDDIKDDTFYLLRILDNNKEKTTDIQNKTVKCRSKTESQIKYLKKNSPGVGNLQEIFQTFSNGIEFSLVTGAAGPISLICVTNLYAAVSRFSHYYARKEKKSSLSKALNNILGLLDTLLDKADAFNVSHTKALVGLNKYLRSIDNMVKRSLHEGPLSHPVLVDNMLRKTESIKTTFENMTTLAKTNTEIFRKELLYINPKSIIDS</sequence>
<accession>A0ABP9YXA2</accession>
<dbReference type="EMBL" id="BAABUK010000010">
    <property type="protein sequence ID" value="GAA5811500.1"/>
    <property type="molecule type" value="Genomic_DNA"/>
</dbReference>
<name>A0ABP9YXA2_9FUNG</name>
<gene>
    <name evidence="1" type="ORF">MFLAVUS_004937</name>
</gene>
<evidence type="ECO:0000313" key="1">
    <source>
        <dbReference type="EMBL" id="GAA5811500.1"/>
    </source>
</evidence>
<evidence type="ECO:0000313" key="2">
    <source>
        <dbReference type="Proteomes" id="UP001473302"/>
    </source>
</evidence>
<protein>
    <submittedName>
        <fullName evidence="1">Uncharacterized protein</fullName>
    </submittedName>
</protein>
<reference evidence="1 2" key="1">
    <citation type="submission" date="2024-04" db="EMBL/GenBank/DDBJ databases">
        <title>genome sequences of Mucor flavus KT1a and Helicostylum pulchrum KT1b strains isolated from the surface of a dry-aged beef.</title>
        <authorList>
            <person name="Toyotome T."/>
            <person name="Hosono M."/>
            <person name="Torimaru M."/>
            <person name="Fukuda K."/>
            <person name="Mikami N."/>
        </authorList>
    </citation>
    <scope>NUCLEOTIDE SEQUENCE [LARGE SCALE GENOMIC DNA]</scope>
    <source>
        <strain evidence="1 2">KT1a</strain>
    </source>
</reference>